<evidence type="ECO:0000256" key="1">
    <source>
        <dbReference type="ARBA" id="ARBA00004123"/>
    </source>
</evidence>
<comment type="caution">
    <text evidence="11">The sequence shown here is derived from an EMBL/GenBank/DDBJ whole genome shotgun (WGS) entry which is preliminary data.</text>
</comment>
<dbReference type="PANTHER" id="PTHR45659:SF4">
    <property type="entry name" value="HOMEOBOX PROTEIN ABDOMINAL-A"/>
    <property type="match status" value="1"/>
</dbReference>
<dbReference type="OMA" id="CSQLAIR"/>
<reference evidence="11" key="1">
    <citation type="journal article" date="2020" name="bioRxiv">
        <title>Chromosome-level reference genome of the European wasp spider Argiope bruennichi: a resource for studies on range expansion and evolutionary adaptation.</title>
        <authorList>
            <person name="Sheffer M.M."/>
            <person name="Hoppe A."/>
            <person name="Krehenwinkel H."/>
            <person name="Uhl G."/>
            <person name="Kuss A.W."/>
            <person name="Jensen L."/>
            <person name="Jensen C."/>
            <person name="Gillespie R.G."/>
            <person name="Hoff K.J."/>
            <person name="Prost S."/>
        </authorList>
    </citation>
    <scope>NUCLEOTIDE SEQUENCE</scope>
</reference>
<dbReference type="AlphaFoldDB" id="A0A8T0G3Z6"/>
<keyword evidence="3" id="KW-0217">Developmental protein</keyword>
<evidence type="ECO:0000313" key="11">
    <source>
        <dbReference type="EMBL" id="KAF8796770.1"/>
    </source>
</evidence>
<dbReference type="Pfam" id="PF00046">
    <property type="entry name" value="Homeodomain"/>
    <property type="match status" value="1"/>
</dbReference>
<feature type="DNA-binding region" description="Homeobox" evidence="7">
    <location>
        <begin position="145"/>
        <end position="204"/>
    </location>
</feature>
<protein>
    <submittedName>
        <fullName evidence="11">Homeobox protein abdominal-A like protein</fullName>
    </submittedName>
</protein>
<dbReference type="InterPro" id="IPR020479">
    <property type="entry name" value="HD_metazoa"/>
</dbReference>
<dbReference type="PRINTS" id="PR00024">
    <property type="entry name" value="HOMEOBOX"/>
</dbReference>
<feature type="region of interest" description="Disordered" evidence="9">
    <location>
        <begin position="211"/>
        <end position="262"/>
    </location>
</feature>
<dbReference type="CDD" id="cd00086">
    <property type="entry name" value="homeodomain"/>
    <property type="match status" value="1"/>
</dbReference>
<dbReference type="SMART" id="SM00389">
    <property type="entry name" value="HOX"/>
    <property type="match status" value="1"/>
</dbReference>
<dbReference type="Pfam" id="PF12407">
    <property type="entry name" value="Abdominal-A"/>
    <property type="match status" value="1"/>
</dbReference>
<dbReference type="PROSITE" id="PS50071">
    <property type="entry name" value="HOMEOBOX_2"/>
    <property type="match status" value="1"/>
</dbReference>
<dbReference type="InterPro" id="IPR022132">
    <property type="entry name" value="Abdominal-A"/>
</dbReference>
<dbReference type="InterPro" id="IPR050296">
    <property type="entry name" value="Antp_homeobox"/>
</dbReference>
<feature type="region of interest" description="Disordered" evidence="9">
    <location>
        <begin position="1"/>
        <end position="22"/>
    </location>
</feature>
<comment type="subcellular location">
    <subcellularLocation>
        <location evidence="1 7 8">Nucleus</location>
    </subcellularLocation>
</comment>
<accession>A0A8T0G3Z6</accession>
<dbReference type="EMBL" id="JABXBU010000001">
    <property type="protein sequence ID" value="KAF8796770.1"/>
    <property type="molecule type" value="Genomic_DNA"/>
</dbReference>
<dbReference type="GO" id="GO:0005634">
    <property type="term" value="C:nucleus"/>
    <property type="evidence" value="ECO:0007669"/>
    <property type="project" value="UniProtKB-SubCell"/>
</dbReference>
<dbReference type="PANTHER" id="PTHR45659">
    <property type="entry name" value="HOMEOBOX PROTEIN HOX"/>
    <property type="match status" value="1"/>
</dbReference>
<proteinExistence type="inferred from homology"/>
<keyword evidence="12" id="KW-1185">Reference proteome</keyword>
<keyword evidence="6 7" id="KW-0539">Nucleus</keyword>
<dbReference type="GO" id="GO:0000122">
    <property type="term" value="P:negative regulation of transcription by RNA polymerase II"/>
    <property type="evidence" value="ECO:0007669"/>
    <property type="project" value="TreeGrafter"/>
</dbReference>
<dbReference type="Gene3D" id="1.10.10.60">
    <property type="entry name" value="Homeodomain-like"/>
    <property type="match status" value="1"/>
</dbReference>
<feature type="compositionally biased region" description="Basic and acidic residues" evidence="9">
    <location>
        <begin position="252"/>
        <end position="262"/>
    </location>
</feature>
<evidence type="ECO:0000256" key="7">
    <source>
        <dbReference type="PROSITE-ProRule" id="PRU00108"/>
    </source>
</evidence>
<evidence type="ECO:0000256" key="8">
    <source>
        <dbReference type="RuleBase" id="RU000682"/>
    </source>
</evidence>
<sequence length="262" mass="29925">MTSNFMEGVLGSKFPPDPNTTPYGQHRMYPYVSLSPQNSMSVSGNLYYTSNADFAKSCRYNSGQANGLEGPGYSFGLQNAGPGPTPTMMTPSQFFSHPASTDLGSSITTCNQLGMRQLDPIPDVPRYPWMSIAALNFAGPNGCPRRRGRQTYTRFQTLELEKEFHFNHYLTRRRRIEIAHALCLTERQIKIWFQNRRMKLKKEMRAVKEINEQARMESSKVKEEDKEKNGVDKREDRKTEHPIITSPTSLILEDKIRNPPKP</sequence>
<reference evidence="11" key="2">
    <citation type="submission" date="2020-06" db="EMBL/GenBank/DDBJ databases">
        <authorList>
            <person name="Sheffer M."/>
        </authorList>
    </citation>
    <scope>NUCLEOTIDE SEQUENCE</scope>
</reference>
<dbReference type="OrthoDB" id="6159439at2759"/>
<evidence type="ECO:0000259" key="10">
    <source>
        <dbReference type="PROSITE" id="PS50071"/>
    </source>
</evidence>
<dbReference type="InterPro" id="IPR001356">
    <property type="entry name" value="HD"/>
</dbReference>
<keyword evidence="4 7" id="KW-0238">DNA-binding</keyword>
<dbReference type="FunFam" id="1.10.10.60:FF:000193">
    <property type="entry name" value="Ultrabithorax, isoform C"/>
    <property type="match status" value="1"/>
</dbReference>
<feature type="domain" description="Homeobox" evidence="10">
    <location>
        <begin position="143"/>
        <end position="203"/>
    </location>
</feature>
<gene>
    <name evidence="11" type="ORF">HNY73_001111</name>
</gene>
<dbReference type="GO" id="GO:0009952">
    <property type="term" value="P:anterior/posterior pattern specification"/>
    <property type="evidence" value="ECO:0007669"/>
    <property type="project" value="TreeGrafter"/>
</dbReference>
<evidence type="ECO:0000256" key="3">
    <source>
        <dbReference type="ARBA" id="ARBA00022473"/>
    </source>
</evidence>
<evidence type="ECO:0000256" key="2">
    <source>
        <dbReference type="ARBA" id="ARBA00009107"/>
    </source>
</evidence>
<dbReference type="GO" id="GO:0000981">
    <property type="term" value="F:DNA-binding transcription factor activity, RNA polymerase II-specific"/>
    <property type="evidence" value="ECO:0007669"/>
    <property type="project" value="InterPro"/>
</dbReference>
<dbReference type="PROSITE" id="PS00027">
    <property type="entry name" value="HOMEOBOX_1"/>
    <property type="match status" value="1"/>
</dbReference>
<evidence type="ECO:0000256" key="6">
    <source>
        <dbReference type="ARBA" id="ARBA00023242"/>
    </source>
</evidence>
<dbReference type="GO" id="GO:0000978">
    <property type="term" value="F:RNA polymerase II cis-regulatory region sequence-specific DNA binding"/>
    <property type="evidence" value="ECO:0007669"/>
    <property type="project" value="TreeGrafter"/>
</dbReference>
<name>A0A8T0G3Z6_ARGBR</name>
<comment type="similarity">
    <text evidence="2">Belongs to the Antp homeobox family.</text>
</comment>
<dbReference type="InterPro" id="IPR017970">
    <property type="entry name" value="Homeobox_CS"/>
</dbReference>
<dbReference type="Proteomes" id="UP000807504">
    <property type="component" value="Unassembled WGS sequence"/>
</dbReference>
<dbReference type="InterPro" id="IPR009057">
    <property type="entry name" value="Homeodomain-like_sf"/>
</dbReference>
<organism evidence="11 12">
    <name type="scientific">Argiope bruennichi</name>
    <name type="common">Wasp spider</name>
    <name type="synonym">Aranea bruennichi</name>
    <dbReference type="NCBI Taxonomy" id="94029"/>
    <lineage>
        <taxon>Eukaryota</taxon>
        <taxon>Metazoa</taxon>
        <taxon>Ecdysozoa</taxon>
        <taxon>Arthropoda</taxon>
        <taxon>Chelicerata</taxon>
        <taxon>Arachnida</taxon>
        <taxon>Araneae</taxon>
        <taxon>Araneomorphae</taxon>
        <taxon>Entelegynae</taxon>
        <taxon>Araneoidea</taxon>
        <taxon>Araneidae</taxon>
        <taxon>Argiope</taxon>
    </lineage>
</organism>
<evidence type="ECO:0000313" key="12">
    <source>
        <dbReference type="Proteomes" id="UP000807504"/>
    </source>
</evidence>
<evidence type="ECO:0000256" key="4">
    <source>
        <dbReference type="ARBA" id="ARBA00023125"/>
    </source>
</evidence>
<feature type="compositionally biased region" description="Basic and acidic residues" evidence="9">
    <location>
        <begin position="211"/>
        <end position="241"/>
    </location>
</feature>
<keyword evidence="5 7" id="KW-0371">Homeobox</keyword>
<dbReference type="SUPFAM" id="SSF46689">
    <property type="entry name" value="Homeodomain-like"/>
    <property type="match status" value="1"/>
</dbReference>
<evidence type="ECO:0000256" key="9">
    <source>
        <dbReference type="SAM" id="MobiDB-lite"/>
    </source>
</evidence>
<evidence type="ECO:0000256" key="5">
    <source>
        <dbReference type="ARBA" id="ARBA00023155"/>
    </source>
</evidence>